<protein>
    <submittedName>
        <fullName evidence="2">Uncharacterized protein</fullName>
    </submittedName>
</protein>
<dbReference type="Proteomes" id="UP000436181">
    <property type="component" value="Unassembled WGS sequence"/>
</dbReference>
<evidence type="ECO:0000313" key="2">
    <source>
        <dbReference type="EMBL" id="KAB3521074.1"/>
    </source>
</evidence>
<comment type="caution">
    <text evidence="2">The sequence shown here is derived from an EMBL/GenBank/DDBJ whole genome shotgun (WGS) entry which is preliminary data.</text>
</comment>
<evidence type="ECO:0000256" key="1">
    <source>
        <dbReference type="SAM" id="Phobius"/>
    </source>
</evidence>
<accession>A0ABQ6VDT7</accession>
<feature type="transmembrane region" description="Helical" evidence="1">
    <location>
        <begin position="38"/>
        <end position="59"/>
    </location>
</feature>
<keyword evidence="1" id="KW-0472">Membrane</keyword>
<feature type="transmembrane region" description="Helical" evidence="1">
    <location>
        <begin position="134"/>
        <end position="156"/>
    </location>
</feature>
<feature type="transmembrane region" description="Helical" evidence="1">
    <location>
        <begin position="71"/>
        <end position="92"/>
    </location>
</feature>
<feature type="transmembrane region" description="Helical" evidence="1">
    <location>
        <begin position="316"/>
        <end position="334"/>
    </location>
</feature>
<sequence length="386" mass="40352">MWPRYIFLLFAGVSLLLGLITALSRLGVTTNDLSTTLSGIHGPLMVFGFIGGAIGLERAVSVVNSSPTHTLWPWAGPGFHALGVITLIGAASQPTFAPPFITEHPQAIAGIMFTLSQGVLGALYYSIYRRQPSLAVLIQACGVIGGASATALFASGAAFADILPLTAVFVVATIIGERCELARVSIAGANAETHLTALICAVTAASIIYIAAPQLGYPLIGALLIVTAVATARVDIARHMLKSTGLPRFSAVAMMLAYAWLSITGLVWLAFGQSSAGFAYDAAVHTLFIGFTMSMILAHAPIILTGVIRRPLPYHPVMYVALVLLHTGLAARVISAARQATGPWQVAGVVTVLAVVVFLLVSVTLTVRGGSMHATISHQHTPRVEV</sequence>
<feature type="transmembrane region" description="Helical" evidence="1">
    <location>
        <begin position="107"/>
        <end position="127"/>
    </location>
</feature>
<keyword evidence="1" id="KW-0812">Transmembrane</keyword>
<organism evidence="2 3">
    <name type="scientific">Corynebacterium zhongnanshanii</name>
    <dbReference type="NCBI Taxonomy" id="2768834"/>
    <lineage>
        <taxon>Bacteria</taxon>
        <taxon>Bacillati</taxon>
        <taxon>Actinomycetota</taxon>
        <taxon>Actinomycetes</taxon>
        <taxon>Mycobacteriales</taxon>
        <taxon>Corynebacteriaceae</taxon>
        <taxon>Corynebacterium</taxon>
    </lineage>
</organism>
<evidence type="ECO:0000313" key="3">
    <source>
        <dbReference type="Proteomes" id="UP000436181"/>
    </source>
</evidence>
<keyword evidence="1" id="KW-1133">Transmembrane helix</keyword>
<proteinExistence type="predicted"/>
<feature type="transmembrane region" description="Helical" evidence="1">
    <location>
        <begin position="162"/>
        <end position="181"/>
    </location>
</feature>
<dbReference type="EMBL" id="WBZJ01000002">
    <property type="protein sequence ID" value="KAB3521074.1"/>
    <property type="molecule type" value="Genomic_DNA"/>
</dbReference>
<feature type="transmembrane region" description="Helical" evidence="1">
    <location>
        <begin position="217"/>
        <end position="237"/>
    </location>
</feature>
<gene>
    <name evidence="2" type="ORF">F8377_06340</name>
</gene>
<name>A0ABQ6VDT7_9CORY</name>
<feature type="transmembrane region" description="Helical" evidence="1">
    <location>
        <begin position="193"/>
        <end position="211"/>
    </location>
</feature>
<keyword evidence="3" id="KW-1185">Reference proteome</keyword>
<feature type="transmembrane region" description="Helical" evidence="1">
    <location>
        <begin position="283"/>
        <end position="304"/>
    </location>
</feature>
<feature type="transmembrane region" description="Helical" evidence="1">
    <location>
        <begin position="346"/>
        <end position="367"/>
    </location>
</feature>
<feature type="transmembrane region" description="Helical" evidence="1">
    <location>
        <begin position="249"/>
        <end position="271"/>
    </location>
</feature>
<reference evidence="2 3" key="1">
    <citation type="submission" date="2019-10" db="EMBL/GenBank/DDBJ databases">
        <title>Corynebacterium sp novel species isolated from the respiratory tract of Marmot.</title>
        <authorList>
            <person name="Zhang G."/>
        </authorList>
    </citation>
    <scope>NUCLEOTIDE SEQUENCE [LARGE SCALE GENOMIC DNA]</scope>
    <source>
        <strain evidence="2 3">336</strain>
    </source>
</reference>